<protein>
    <submittedName>
        <fullName evidence="2">Uncharacterized protein</fullName>
    </submittedName>
</protein>
<accession>A0A2P5B6B7</accession>
<keyword evidence="1" id="KW-0812">Transmembrane</keyword>
<evidence type="ECO:0000313" key="3">
    <source>
        <dbReference type="Proteomes" id="UP000237105"/>
    </source>
</evidence>
<gene>
    <name evidence="2" type="ORF">PanWU01x14_267300</name>
</gene>
<feature type="transmembrane region" description="Helical" evidence="1">
    <location>
        <begin position="28"/>
        <end position="49"/>
    </location>
</feature>
<reference evidence="3" key="1">
    <citation type="submission" date="2016-06" db="EMBL/GenBank/DDBJ databases">
        <title>Parallel loss of symbiosis genes in relatives of nitrogen-fixing non-legume Parasponia.</title>
        <authorList>
            <person name="Van Velzen R."/>
            <person name="Holmer R."/>
            <person name="Bu F."/>
            <person name="Rutten L."/>
            <person name="Van Zeijl A."/>
            <person name="Liu W."/>
            <person name="Santuari L."/>
            <person name="Cao Q."/>
            <person name="Sharma T."/>
            <person name="Shen D."/>
            <person name="Roswanjaya Y."/>
            <person name="Wardhani T."/>
            <person name="Kalhor M.S."/>
            <person name="Jansen J."/>
            <person name="Van den Hoogen J."/>
            <person name="Gungor B."/>
            <person name="Hartog M."/>
            <person name="Hontelez J."/>
            <person name="Verver J."/>
            <person name="Yang W.-C."/>
            <person name="Schijlen E."/>
            <person name="Repin R."/>
            <person name="Schilthuizen M."/>
            <person name="Schranz E."/>
            <person name="Heidstra R."/>
            <person name="Miyata K."/>
            <person name="Fedorova E."/>
            <person name="Kohlen W."/>
            <person name="Bisseling T."/>
            <person name="Smit S."/>
            <person name="Geurts R."/>
        </authorList>
    </citation>
    <scope>NUCLEOTIDE SEQUENCE [LARGE SCALE GENOMIC DNA]</scope>
    <source>
        <strain evidence="3">cv. WU1-14</strain>
    </source>
</reference>
<comment type="caution">
    <text evidence="2">The sequence shown here is derived from an EMBL/GenBank/DDBJ whole genome shotgun (WGS) entry which is preliminary data.</text>
</comment>
<feature type="non-terminal residue" evidence="2">
    <location>
        <position position="1"/>
    </location>
</feature>
<keyword evidence="1" id="KW-1133">Transmembrane helix</keyword>
<name>A0A2P5B6B7_PARAD</name>
<keyword evidence="3" id="KW-1185">Reference proteome</keyword>
<evidence type="ECO:0000256" key="1">
    <source>
        <dbReference type="SAM" id="Phobius"/>
    </source>
</evidence>
<dbReference type="OrthoDB" id="8904098at2759"/>
<organism evidence="2 3">
    <name type="scientific">Parasponia andersonii</name>
    <name type="common">Sponia andersonii</name>
    <dbReference type="NCBI Taxonomy" id="3476"/>
    <lineage>
        <taxon>Eukaryota</taxon>
        <taxon>Viridiplantae</taxon>
        <taxon>Streptophyta</taxon>
        <taxon>Embryophyta</taxon>
        <taxon>Tracheophyta</taxon>
        <taxon>Spermatophyta</taxon>
        <taxon>Magnoliopsida</taxon>
        <taxon>eudicotyledons</taxon>
        <taxon>Gunneridae</taxon>
        <taxon>Pentapetalae</taxon>
        <taxon>rosids</taxon>
        <taxon>fabids</taxon>
        <taxon>Rosales</taxon>
        <taxon>Cannabaceae</taxon>
        <taxon>Parasponia</taxon>
    </lineage>
</organism>
<dbReference type="EMBL" id="JXTB01000352">
    <property type="protein sequence ID" value="PON44341.1"/>
    <property type="molecule type" value="Genomic_DNA"/>
</dbReference>
<keyword evidence="1" id="KW-0472">Membrane</keyword>
<dbReference type="Proteomes" id="UP000237105">
    <property type="component" value="Unassembled WGS sequence"/>
</dbReference>
<sequence>SFILEHFFGLLTRQCGLEPWLCHSLPTVGLAFSILVFLVGTHFIGIGCLRRVLSRRWLR</sequence>
<proteinExistence type="predicted"/>
<evidence type="ECO:0000313" key="2">
    <source>
        <dbReference type="EMBL" id="PON44341.1"/>
    </source>
</evidence>
<dbReference type="AlphaFoldDB" id="A0A2P5B6B7"/>